<keyword evidence="5 7" id="KW-1133">Transmembrane helix</keyword>
<evidence type="ECO:0000256" key="2">
    <source>
        <dbReference type="ARBA" id="ARBA00007400"/>
    </source>
</evidence>
<dbReference type="GO" id="GO:0016413">
    <property type="term" value="F:O-acetyltransferase activity"/>
    <property type="evidence" value="ECO:0007669"/>
    <property type="project" value="TreeGrafter"/>
</dbReference>
<dbReference type="PANTHER" id="PTHR40074:SF2">
    <property type="entry name" value="O-ACETYLTRANSFERASE WECH"/>
    <property type="match status" value="1"/>
</dbReference>
<dbReference type="Pfam" id="PF01757">
    <property type="entry name" value="Acyl_transf_3"/>
    <property type="match status" value="1"/>
</dbReference>
<keyword evidence="10" id="KW-1185">Reference proteome</keyword>
<feature type="transmembrane region" description="Helical" evidence="7">
    <location>
        <begin position="12"/>
        <end position="29"/>
    </location>
</feature>
<dbReference type="STRING" id="50718.SU60_05475"/>
<gene>
    <name evidence="9" type="ORF">SU60_05475</name>
</gene>
<protein>
    <recommendedName>
        <fullName evidence="8">Acyltransferase 3 domain-containing protein</fullName>
    </recommendedName>
</protein>
<feature type="transmembrane region" description="Helical" evidence="7">
    <location>
        <begin position="137"/>
        <end position="155"/>
    </location>
</feature>
<evidence type="ECO:0000259" key="8">
    <source>
        <dbReference type="Pfam" id="PF01757"/>
    </source>
</evidence>
<dbReference type="GO" id="GO:0005886">
    <property type="term" value="C:plasma membrane"/>
    <property type="evidence" value="ECO:0007669"/>
    <property type="project" value="UniProtKB-SubCell"/>
</dbReference>
<proteinExistence type="inferred from homology"/>
<feature type="transmembrane region" description="Helical" evidence="7">
    <location>
        <begin position="257"/>
        <end position="274"/>
    </location>
</feature>
<keyword evidence="6 7" id="KW-0472">Membrane</keyword>
<evidence type="ECO:0000256" key="5">
    <source>
        <dbReference type="ARBA" id="ARBA00022989"/>
    </source>
</evidence>
<feature type="domain" description="Acyltransferase 3" evidence="8">
    <location>
        <begin position="7"/>
        <end position="335"/>
    </location>
</feature>
<evidence type="ECO:0000256" key="4">
    <source>
        <dbReference type="ARBA" id="ARBA00022692"/>
    </source>
</evidence>
<feature type="transmembrane region" description="Helical" evidence="7">
    <location>
        <begin position="281"/>
        <end position="298"/>
    </location>
</feature>
<evidence type="ECO:0000256" key="3">
    <source>
        <dbReference type="ARBA" id="ARBA00022475"/>
    </source>
</evidence>
<accession>A0A0C3IC96</accession>
<keyword evidence="3" id="KW-1003">Cell membrane</keyword>
<feature type="transmembrane region" description="Helical" evidence="7">
    <location>
        <begin position="79"/>
        <end position="97"/>
    </location>
</feature>
<organism evidence="9 10">
    <name type="scientific">Vibrio mytili</name>
    <dbReference type="NCBI Taxonomy" id="50718"/>
    <lineage>
        <taxon>Bacteria</taxon>
        <taxon>Pseudomonadati</taxon>
        <taxon>Pseudomonadota</taxon>
        <taxon>Gammaproteobacteria</taxon>
        <taxon>Vibrionales</taxon>
        <taxon>Vibrionaceae</taxon>
        <taxon>Vibrio</taxon>
    </lineage>
</organism>
<feature type="transmembrane region" description="Helical" evidence="7">
    <location>
        <begin position="167"/>
        <end position="183"/>
    </location>
</feature>
<keyword evidence="4 7" id="KW-0812">Transmembrane</keyword>
<reference evidence="9 10" key="1">
    <citation type="submission" date="2015-01" db="EMBL/GenBank/DDBJ databases">
        <title>Draft genome of Vibrio mytili type strain CAIM 528.</title>
        <authorList>
            <person name="Gonzalez-Castillo A."/>
            <person name="Gomez-Gil B."/>
            <person name="Enciso-Ibarra J."/>
        </authorList>
    </citation>
    <scope>NUCLEOTIDE SEQUENCE [LARGE SCALE GENOMIC DNA]</scope>
    <source>
        <strain evidence="9 10">CAIM 528</strain>
    </source>
</reference>
<feature type="transmembrane region" description="Helical" evidence="7">
    <location>
        <begin position="35"/>
        <end position="58"/>
    </location>
</feature>
<comment type="subcellular location">
    <subcellularLocation>
        <location evidence="1">Cell membrane</location>
        <topology evidence="1">Multi-pass membrane protein</topology>
    </subcellularLocation>
</comment>
<name>A0A0C3IC96_9VIBR</name>
<feature type="transmembrane region" description="Helical" evidence="7">
    <location>
        <begin position="318"/>
        <end position="339"/>
    </location>
</feature>
<dbReference type="GO" id="GO:0009246">
    <property type="term" value="P:enterobacterial common antigen biosynthetic process"/>
    <property type="evidence" value="ECO:0007669"/>
    <property type="project" value="TreeGrafter"/>
</dbReference>
<evidence type="ECO:0000256" key="6">
    <source>
        <dbReference type="ARBA" id="ARBA00023136"/>
    </source>
</evidence>
<dbReference type="AlphaFoldDB" id="A0A0C3IC96"/>
<comment type="similarity">
    <text evidence="2">Belongs to the acyltransferase 3 family.</text>
</comment>
<dbReference type="OrthoDB" id="7579632at2"/>
<dbReference type="PANTHER" id="PTHR40074">
    <property type="entry name" value="O-ACETYLTRANSFERASE WECH"/>
    <property type="match status" value="1"/>
</dbReference>
<comment type="caution">
    <text evidence="9">The sequence shown here is derived from an EMBL/GenBank/DDBJ whole genome shotgun (WGS) entry which is preliminary data.</text>
</comment>
<evidence type="ECO:0000313" key="9">
    <source>
        <dbReference type="EMBL" id="KIN11947.1"/>
    </source>
</evidence>
<evidence type="ECO:0000256" key="7">
    <source>
        <dbReference type="SAM" id="Phobius"/>
    </source>
</evidence>
<evidence type="ECO:0000313" key="10">
    <source>
        <dbReference type="Proteomes" id="UP000031977"/>
    </source>
</evidence>
<feature type="transmembrane region" description="Helical" evidence="7">
    <location>
        <begin position="218"/>
        <end position="237"/>
    </location>
</feature>
<dbReference type="EMBL" id="JXOK01000010">
    <property type="protein sequence ID" value="KIN11947.1"/>
    <property type="molecule type" value="Genomic_DNA"/>
</dbReference>
<dbReference type="RefSeq" id="WP_041154673.1">
    <property type="nucleotide sequence ID" value="NZ_CBCRVP010000003.1"/>
</dbReference>
<evidence type="ECO:0000256" key="1">
    <source>
        <dbReference type="ARBA" id="ARBA00004651"/>
    </source>
</evidence>
<sequence>MRQHLQSIENYRGFAIVCIVAVHCFDYGMTATSGFWLAFQNFFYGSTALFVFISGYMFHHVFCTRKAAVKDFYSSKFKAVILPYLFLGTFATCLLYVTRTGFYENGIIIDSRLLFDADDSTLVTTLKYLATGRMLTAYWYIPFAFLLFAMAPLHLKFVQLKGQSQAIIIVLLCVLSLFVHRSYENTNPIQMLVYFTPIYLLGCSFSKHRDYLLVNAKLKMMVLVVILLALCVYEAYIGHRGNYIKEMLAFEGIDTMFIQKVCMVLALFYAFELYQFKNKLLSLLAKTSFGVFFIHPWVLTVLKRTPVYEYAGASDTNVLLFFVTLLFTLVASVSIVVLVKATLRNKPYSRYVTGY</sequence>
<dbReference type="Proteomes" id="UP000031977">
    <property type="component" value="Unassembled WGS sequence"/>
</dbReference>
<feature type="transmembrane region" description="Helical" evidence="7">
    <location>
        <begin position="189"/>
        <end position="206"/>
    </location>
</feature>
<dbReference type="InterPro" id="IPR002656">
    <property type="entry name" value="Acyl_transf_3_dom"/>
</dbReference>